<keyword evidence="2" id="KW-1185">Reference proteome</keyword>
<dbReference type="EMBL" id="UZAH01025647">
    <property type="protein sequence ID" value="VDO67925.1"/>
    <property type="molecule type" value="Genomic_DNA"/>
</dbReference>
<evidence type="ECO:0000313" key="1">
    <source>
        <dbReference type="EMBL" id="VDO67925.1"/>
    </source>
</evidence>
<name>A0A183FHR9_HELPZ</name>
<sequence>MLASEDKGELERELQAWCDRLERFELKHNVKKAEYLTTDVTESSSIEVNGIELPRTAVFKYLGSAVVSDGKLMVEVNSRVSVAWSKWRLLTGVLSDKKIPEHFQTKIYGAVARAVAMCGAECWPATKEVETRLSVMETKMLRWTTGVTRMDLIRNDVIRQKLGVAPRADKMRDGTVSVWKGRQRPQDYCEPFCVQLSTKIDVGFVGGESFGVFAFSEESLEKPKVRHYFPKHRLNLQVACRIGPPINRKLDIGTTTPRTARIKYPGD</sequence>
<evidence type="ECO:0000313" key="2">
    <source>
        <dbReference type="Proteomes" id="UP000050761"/>
    </source>
</evidence>
<gene>
    <name evidence="1" type="ORF">HPBE_LOCUS6354</name>
</gene>
<dbReference type="PANTHER" id="PTHR46238">
    <property type="entry name" value="REVERSE TRANSCRIPTASE DOMAIN-CONTAINING PROTEIN"/>
    <property type="match status" value="1"/>
</dbReference>
<evidence type="ECO:0000313" key="3">
    <source>
        <dbReference type="WBParaSite" id="HPBE_0000635301-mRNA-1"/>
    </source>
</evidence>
<accession>A0A183FHR9</accession>
<organism evidence="2 3">
    <name type="scientific">Heligmosomoides polygyrus</name>
    <name type="common">Parasitic roundworm</name>
    <dbReference type="NCBI Taxonomy" id="6339"/>
    <lineage>
        <taxon>Eukaryota</taxon>
        <taxon>Metazoa</taxon>
        <taxon>Ecdysozoa</taxon>
        <taxon>Nematoda</taxon>
        <taxon>Chromadorea</taxon>
        <taxon>Rhabditida</taxon>
        <taxon>Rhabditina</taxon>
        <taxon>Rhabditomorpha</taxon>
        <taxon>Strongyloidea</taxon>
        <taxon>Heligmosomidae</taxon>
        <taxon>Heligmosomoides</taxon>
    </lineage>
</organism>
<dbReference type="Proteomes" id="UP000050761">
    <property type="component" value="Unassembled WGS sequence"/>
</dbReference>
<reference evidence="3" key="2">
    <citation type="submission" date="2019-09" db="UniProtKB">
        <authorList>
            <consortium name="WormBaseParasite"/>
        </authorList>
    </citation>
    <scope>IDENTIFICATION</scope>
</reference>
<dbReference type="PANTHER" id="PTHR46238:SF8">
    <property type="entry name" value="ENDONUCLEASE_EXONUCLEASE_PHOSPHATASE DOMAIN-CONTAINING PROTEIN"/>
    <property type="match status" value="1"/>
</dbReference>
<accession>A0A3P8B5J9</accession>
<proteinExistence type="predicted"/>
<dbReference type="OrthoDB" id="425681at2759"/>
<dbReference type="WBParaSite" id="HPBE_0000635301-mRNA-1">
    <property type="protein sequence ID" value="HPBE_0000635301-mRNA-1"/>
    <property type="gene ID" value="HPBE_0000635301"/>
</dbReference>
<protein>
    <submittedName>
        <fullName evidence="3">Reverse transcriptase domain-containing protein</fullName>
    </submittedName>
</protein>
<dbReference type="AlphaFoldDB" id="A0A183FHR9"/>
<reference evidence="1 2" key="1">
    <citation type="submission" date="2018-11" db="EMBL/GenBank/DDBJ databases">
        <authorList>
            <consortium name="Pathogen Informatics"/>
        </authorList>
    </citation>
    <scope>NUCLEOTIDE SEQUENCE [LARGE SCALE GENOMIC DNA]</scope>
</reference>